<gene>
    <name evidence="2" type="ORF">RMCC_1942</name>
</gene>
<dbReference type="OrthoDB" id="3785441at2"/>
<protein>
    <submittedName>
        <fullName evidence="2">Uncharacterized protein</fullName>
    </submittedName>
</protein>
<name>A0A100WB68_MYCCR</name>
<evidence type="ECO:0000313" key="2">
    <source>
        <dbReference type="EMBL" id="GAS94976.1"/>
    </source>
</evidence>
<evidence type="ECO:0000313" key="3">
    <source>
        <dbReference type="Proteomes" id="UP000069443"/>
    </source>
</evidence>
<accession>A0A100WB68</accession>
<comment type="caution">
    <text evidence="2">The sequence shown here is derived from an EMBL/GenBank/DDBJ whole genome shotgun (WGS) entry which is preliminary data.</text>
</comment>
<dbReference type="AlphaFoldDB" id="A0A100WB68"/>
<dbReference type="InterPro" id="IPR046036">
    <property type="entry name" value="DUF5994"/>
</dbReference>
<keyword evidence="3" id="KW-1185">Reference proteome</keyword>
<reference evidence="3" key="1">
    <citation type="journal article" date="2016" name="Genome Announc.">
        <title>Draft Genome Sequences of Five Rapidly Growing Mycobacterium Species, M. thermoresistibile, M. fortuitum subsp. acetamidolyticum, M. canariasense, M. brisbanense, and M. novocastrense.</title>
        <authorList>
            <person name="Katahira K."/>
            <person name="Ogura Y."/>
            <person name="Gotoh Y."/>
            <person name="Hayashi T."/>
        </authorList>
    </citation>
    <scope>NUCLEOTIDE SEQUENCE [LARGE SCALE GENOMIC DNA]</scope>
    <source>
        <strain evidence="3">JCM15298</strain>
    </source>
</reference>
<dbReference type="Pfam" id="PF19457">
    <property type="entry name" value="DUF5994"/>
    <property type="match status" value="1"/>
</dbReference>
<dbReference type="EMBL" id="BCSY01000036">
    <property type="protein sequence ID" value="GAS94976.1"/>
    <property type="molecule type" value="Genomic_DNA"/>
</dbReference>
<organism evidence="2 3">
    <name type="scientific">Mycolicibacterium canariasense</name>
    <name type="common">Mycobacterium canariasense</name>
    <dbReference type="NCBI Taxonomy" id="228230"/>
    <lineage>
        <taxon>Bacteria</taxon>
        <taxon>Bacillati</taxon>
        <taxon>Actinomycetota</taxon>
        <taxon>Actinomycetes</taxon>
        <taxon>Mycobacteriales</taxon>
        <taxon>Mycobacteriaceae</taxon>
        <taxon>Mycolicibacterium</taxon>
    </lineage>
</organism>
<dbReference type="Proteomes" id="UP000069443">
    <property type="component" value="Unassembled WGS sequence"/>
</dbReference>
<proteinExistence type="predicted"/>
<sequence length="134" mass="14828">MTSHQTRKNDPDHVVPVETPRLRLKPKAPTAGRADGAWWPHSGDLTAELPDLLAVLSVRLGRIERVLYNVNEWATPPRKLFTGGRSVRLDGYQRQPVDTIEVLGLDAGRLVLEVIPAGEQPESAHRKLMAAASR</sequence>
<dbReference type="RefSeq" id="WP_084395085.1">
    <property type="nucleotide sequence ID" value="NZ_BCSY01000036.1"/>
</dbReference>
<evidence type="ECO:0000256" key="1">
    <source>
        <dbReference type="SAM" id="MobiDB-lite"/>
    </source>
</evidence>
<dbReference type="STRING" id="228230.RMCC_1942"/>
<feature type="region of interest" description="Disordered" evidence="1">
    <location>
        <begin position="1"/>
        <end position="37"/>
    </location>
</feature>
<reference evidence="3" key="2">
    <citation type="submission" date="2016-02" db="EMBL/GenBank/DDBJ databases">
        <title>Draft genome sequence of five rapidly growing Mycobacterium species.</title>
        <authorList>
            <person name="Katahira K."/>
            <person name="Gotou Y."/>
            <person name="Iida K."/>
            <person name="Ogura Y."/>
            <person name="Hayashi T."/>
        </authorList>
    </citation>
    <scope>NUCLEOTIDE SEQUENCE [LARGE SCALE GENOMIC DNA]</scope>
    <source>
        <strain evidence="3">JCM15298</strain>
    </source>
</reference>